<evidence type="ECO:0008006" key="4">
    <source>
        <dbReference type="Google" id="ProtNLM"/>
    </source>
</evidence>
<dbReference type="OrthoDB" id="6694081at2"/>
<dbReference type="KEGG" id="sedi:EBB79_11415"/>
<dbReference type="Proteomes" id="UP000283063">
    <property type="component" value="Chromosome"/>
</dbReference>
<feature type="signal peptide" evidence="1">
    <location>
        <begin position="1"/>
        <end position="24"/>
    </location>
</feature>
<keyword evidence="1" id="KW-0732">Signal</keyword>
<protein>
    <recommendedName>
        <fullName evidence="4">Secreted protein</fullName>
    </recommendedName>
</protein>
<evidence type="ECO:0000313" key="3">
    <source>
        <dbReference type="Proteomes" id="UP000283063"/>
    </source>
</evidence>
<accession>A0A3T0N322</accession>
<proteinExistence type="predicted"/>
<dbReference type="RefSeq" id="WP_127748990.1">
    <property type="nucleotide sequence ID" value="NZ_CP033219.1"/>
</dbReference>
<dbReference type="AlphaFoldDB" id="A0A3T0N322"/>
<feature type="chain" id="PRO_5019471906" description="Secreted protein" evidence="1">
    <location>
        <begin position="25"/>
        <end position="134"/>
    </location>
</feature>
<keyword evidence="3" id="KW-1185">Reference proteome</keyword>
<evidence type="ECO:0000256" key="1">
    <source>
        <dbReference type="SAM" id="SignalP"/>
    </source>
</evidence>
<organism evidence="2 3">
    <name type="scientific">Parasedimentitalea marina</name>
    <dbReference type="NCBI Taxonomy" id="2483033"/>
    <lineage>
        <taxon>Bacteria</taxon>
        <taxon>Pseudomonadati</taxon>
        <taxon>Pseudomonadota</taxon>
        <taxon>Alphaproteobacteria</taxon>
        <taxon>Rhodobacterales</taxon>
        <taxon>Paracoccaceae</taxon>
        <taxon>Parasedimentitalea</taxon>
    </lineage>
</organism>
<gene>
    <name evidence="2" type="ORF">EBB79_11415</name>
</gene>
<evidence type="ECO:0000313" key="2">
    <source>
        <dbReference type="EMBL" id="AZV78428.1"/>
    </source>
</evidence>
<reference evidence="2 3" key="1">
    <citation type="submission" date="2018-10" db="EMBL/GenBank/DDBJ databases">
        <title>Parasedimentitalea marina sp. nov., a psychrophilic bacterium isolated from deep seawater of the New Britain Trench.</title>
        <authorList>
            <person name="Cao J."/>
        </authorList>
    </citation>
    <scope>NUCLEOTIDE SEQUENCE [LARGE SCALE GENOMIC DNA]</scope>
    <source>
        <strain evidence="2 3">W43</strain>
    </source>
</reference>
<name>A0A3T0N322_9RHOB</name>
<sequence length="134" mass="14264">MRLVTKILRLALPLTVSMPLAGYAADDGGWHCTNAEFEISCSDGKCTQSDAHTPMSIDVSRDEISWCAYSGCWTGPAGATVLSGPFISFHGLALENNVDPSYIVDVAVIIDTRSKSASVMASELFTTPATCEPM</sequence>
<dbReference type="EMBL" id="CP033219">
    <property type="protein sequence ID" value="AZV78428.1"/>
    <property type="molecule type" value="Genomic_DNA"/>
</dbReference>